<proteinExistence type="predicted"/>
<protein>
    <submittedName>
        <fullName evidence="1">Uncharacterized protein</fullName>
    </submittedName>
</protein>
<dbReference type="AlphaFoldDB" id="J9FXQ9"/>
<organism evidence="1">
    <name type="scientific">gut metagenome</name>
    <dbReference type="NCBI Taxonomy" id="749906"/>
    <lineage>
        <taxon>unclassified sequences</taxon>
        <taxon>metagenomes</taxon>
        <taxon>organismal metagenomes</taxon>
    </lineage>
</organism>
<dbReference type="EMBL" id="AMCI01003854">
    <property type="protein sequence ID" value="EJW99343.1"/>
    <property type="molecule type" value="Genomic_DNA"/>
</dbReference>
<reference evidence="1" key="1">
    <citation type="journal article" date="2012" name="PLoS ONE">
        <title>Gene sets for utilization of primary and secondary nutrition supplies in the distal gut of endangered iberian lynx.</title>
        <authorList>
            <person name="Alcaide M."/>
            <person name="Messina E."/>
            <person name="Richter M."/>
            <person name="Bargiela R."/>
            <person name="Peplies J."/>
            <person name="Huws S.A."/>
            <person name="Newbold C.J."/>
            <person name="Golyshin P.N."/>
            <person name="Simon M.A."/>
            <person name="Lopez G."/>
            <person name="Yakimov M.M."/>
            <person name="Ferrer M."/>
        </authorList>
    </citation>
    <scope>NUCLEOTIDE SEQUENCE</scope>
</reference>
<evidence type="ECO:0000313" key="1">
    <source>
        <dbReference type="EMBL" id="EJW99343.1"/>
    </source>
</evidence>
<accession>J9FXQ9</accession>
<name>J9FXQ9_9ZZZZ</name>
<sequence>MQEEKGYFTKIIQKSFPRLTQGECGSLTLFPRAFIFYLQPYSYIAVLS</sequence>
<gene>
    <name evidence="1" type="ORF">EVA_12551</name>
</gene>
<comment type="caution">
    <text evidence="1">The sequence shown here is derived from an EMBL/GenBank/DDBJ whole genome shotgun (WGS) entry which is preliminary data.</text>
</comment>